<feature type="compositionally biased region" description="Low complexity" evidence="1">
    <location>
        <begin position="238"/>
        <end position="248"/>
    </location>
</feature>
<dbReference type="Proteomes" id="UP000321083">
    <property type="component" value="Unassembled WGS sequence"/>
</dbReference>
<name>A0A5C6M102_9PLAN</name>
<gene>
    <name evidence="2" type="ORF">E3A20_24510</name>
</gene>
<reference evidence="2 3" key="2">
    <citation type="submission" date="2019-08" db="EMBL/GenBank/DDBJ databases">
        <authorList>
            <person name="Henke P."/>
        </authorList>
    </citation>
    <scope>NUCLEOTIDE SEQUENCE [LARGE SCALE GENOMIC DNA]</scope>
    <source>
        <strain evidence="2">Phe10_nw2017</strain>
    </source>
</reference>
<evidence type="ECO:0000256" key="1">
    <source>
        <dbReference type="SAM" id="MobiDB-lite"/>
    </source>
</evidence>
<organism evidence="2 3">
    <name type="scientific">Planctomyces bekefii</name>
    <dbReference type="NCBI Taxonomy" id="1653850"/>
    <lineage>
        <taxon>Bacteria</taxon>
        <taxon>Pseudomonadati</taxon>
        <taxon>Planctomycetota</taxon>
        <taxon>Planctomycetia</taxon>
        <taxon>Planctomycetales</taxon>
        <taxon>Planctomycetaceae</taxon>
        <taxon>Planctomyces</taxon>
    </lineage>
</organism>
<sequence>MPGHTGLLSGLVRLLRRPGRRRVRFGVLLAGGLCVASAGLLDGGEDDGPLATARRVERLSAAIDRGGVEVYGDLRHPRQPVSVQDLEKGECWRDEALSDVMARGLRTSGVLRDIGGVVLRSPDAAMSTVNRQLQQVDPRFGREAALSAFDAQLSATANFNRNDRLYNNSFYAGGTNSFLQDYHDYRMELSKRTVAGSQVAVRSLADFDSNNAPANTFRSGWKSLTKTLWLWNSKPRESPSLSSDASKSATGVSMLANTSPTSLPLTV</sequence>
<dbReference type="EMBL" id="SRHE01000678">
    <property type="protein sequence ID" value="TWW08420.1"/>
    <property type="molecule type" value="Genomic_DNA"/>
</dbReference>
<feature type="region of interest" description="Disordered" evidence="1">
    <location>
        <begin position="235"/>
        <end position="267"/>
    </location>
</feature>
<evidence type="ECO:0000313" key="3">
    <source>
        <dbReference type="Proteomes" id="UP000321083"/>
    </source>
</evidence>
<proteinExistence type="predicted"/>
<comment type="caution">
    <text evidence="2">The sequence shown here is derived from an EMBL/GenBank/DDBJ whole genome shotgun (WGS) entry which is preliminary data.</text>
</comment>
<feature type="compositionally biased region" description="Polar residues" evidence="1">
    <location>
        <begin position="249"/>
        <end position="267"/>
    </location>
</feature>
<protein>
    <submittedName>
        <fullName evidence="2">Uncharacterized protein</fullName>
    </submittedName>
</protein>
<reference evidence="2 3" key="1">
    <citation type="submission" date="2019-08" db="EMBL/GenBank/DDBJ databases">
        <title>100 year-old enigma solved: identification of Planctomyces bekefii, the type genus and species of the phylum Planctomycetes.</title>
        <authorList>
            <person name="Svetlana D.N."/>
            <person name="Overmann J."/>
        </authorList>
    </citation>
    <scope>NUCLEOTIDE SEQUENCE [LARGE SCALE GENOMIC DNA]</scope>
    <source>
        <strain evidence="2">Phe10_nw2017</strain>
    </source>
</reference>
<keyword evidence="3" id="KW-1185">Reference proteome</keyword>
<evidence type="ECO:0000313" key="2">
    <source>
        <dbReference type="EMBL" id="TWW08420.1"/>
    </source>
</evidence>
<dbReference type="AlphaFoldDB" id="A0A5C6M102"/>
<accession>A0A5C6M102</accession>